<gene>
    <name evidence="3" type="ORF">CTI12_AA258680</name>
</gene>
<dbReference type="EMBL" id="PKPP01002721">
    <property type="protein sequence ID" value="PWA73576.1"/>
    <property type="molecule type" value="Genomic_DNA"/>
</dbReference>
<dbReference type="PANTHER" id="PTHR16134:SF43">
    <property type="entry name" value="CORONATINE-INSENSITIVE PROTEIN 1"/>
    <property type="match status" value="1"/>
</dbReference>
<evidence type="ECO:0000259" key="2">
    <source>
        <dbReference type="Pfam" id="PF18791"/>
    </source>
</evidence>
<dbReference type="InterPro" id="IPR041567">
    <property type="entry name" value="COI1_F-box"/>
</dbReference>
<proteinExistence type="predicted"/>
<sequence>MGHNKECRFDTGLTDTVFSCVMPYIHENDRNSVSLVSRKLYELDCMTRKHITVHNCYSVLPSRLVKRFPYLESVKLKGYPKALMFTFELFKWGGYVTLWVKEIVKNLKWLECVKFKRMIVCDSDLEVLAEGCGEKLKVLKIEACSGFSTDGLLHIGRKCGGLRTLCLETSFIDENGGEWLHELALRNKCIESLNFYLTPLVNFDYEDLVLIAKNCSESLVSLKLRGCPRKYVVEIFRYVINLEDFGGDPFVDEGEDYIDLKFPPKMRRVMWNHGTTLDIPIIRSFEHQLTKLDLKCSGFGSNEHIVLIHKCPNLEELYTQDTIGDFGIQVASHFCKKLRRIKIESSGQEGLVSHIALTDLAKGCLKLECLHINVKDITNETLECIGANLKNLRDFFLGLLHKVEEVSELPLDNGVRALLTGCTKLVKLGIHLRSGTRGLTDVGWGYIGKYGKNLIHMNLGFCRDSDAGLLELSKWCPKLQKLEIRGCAFSQQALATFVLNATSLRYLWIQDYQAFKNGHDIFAMVRPFWKMELIKYKSNVAAQQQPPSLLAYYSVAEQRKDIPDSVIPLYPYVEFD</sequence>
<organism evidence="3 4">
    <name type="scientific">Artemisia annua</name>
    <name type="common">Sweet wormwood</name>
    <dbReference type="NCBI Taxonomy" id="35608"/>
    <lineage>
        <taxon>Eukaryota</taxon>
        <taxon>Viridiplantae</taxon>
        <taxon>Streptophyta</taxon>
        <taxon>Embryophyta</taxon>
        <taxon>Tracheophyta</taxon>
        <taxon>Spermatophyta</taxon>
        <taxon>Magnoliopsida</taxon>
        <taxon>eudicotyledons</taxon>
        <taxon>Gunneridae</taxon>
        <taxon>Pentapetalae</taxon>
        <taxon>asterids</taxon>
        <taxon>campanulids</taxon>
        <taxon>Asterales</taxon>
        <taxon>Asteraceae</taxon>
        <taxon>Asteroideae</taxon>
        <taxon>Anthemideae</taxon>
        <taxon>Artemisiinae</taxon>
        <taxon>Artemisia</taxon>
    </lineage>
</organism>
<dbReference type="GO" id="GO:0019005">
    <property type="term" value="C:SCF ubiquitin ligase complex"/>
    <property type="evidence" value="ECO:0007669"/>
    <property type="project" value="TreeGrafter"/>
</dbReference>
<feature type="domain" description="COI1 F-box" evidence="1">
    <location>
        <begin position="11"/>
        <end position="50"/>
    </location>
</feature>
<dbReference type="SUPFAM" id="SSF52047">
    <property type="entry name" value="RNI-like"/>
    <property type="match status" value="1"/>
</dbReference>
<dbReference type="AlphaFoldDB" id="A0A2U1NJD1"/>
<protein>
    <recommendedName>
        <fullName evidence="5">COI1 F-box domain-containing protein</fullName>
    </recommendedName>
</protein>
<dbReference type="InterPro" id="IPR032675">
    <property type="entry name" value="LRR_dom_sf"/>
</dbReference>
<evidence type="ECO:0000313" key="3">
    <source>
        <dbReference type="EMBL" id="PWA73576.1"/>
    </source>
</evidence>
<evidence type="ECO:0000259" key="1">
    <source>
        <dbReference type="Pfam" id="PF18511"/>
    </source>
</evidence>
<evidence type="ECO:0008006" key="5">
    <source>
        <dbReference type="Google" id="ProtNLM"/>
    </source>
</evidence>
<reference evidence="3 4" key="1">
    <citation type="journal article" date="2018" name="Mol. Plant">
        <title>The genome of Artemisia annua provides insight into the evolution of Asteraceae family and artemisinin biosynthesis.</title>
        <authorList>
            <person name="Shen Q."/>
            <person name="Zhang L."/>
            <person name="Liao Z."/>
            <person name="Wang S."/>
            <person name="Yan T."/>
            <person name="Shi P."/>
            <person name="Liu M."/>
            <person name="Fu X."/>
            <person name="Pan Q."/>
            <person name="Wang Y."/>
            <person name="Lv Z."/>
            <person name="Lu X."/>
            <person name="Zhang F."/>
            <person name="Jiang W."/>
            <person name="Ma Y."/>
            <person name="Chen M."/>
            <person name="Hao X."/>
            <person name="Li L."/>
            <person name="Tang Y."/>
            <person name="Lv G."/>
            <person name="Zhou Y."/>
            <person name="Sun X."/>
            <person name="Brodelius P.E."/>
            <person name="Rose J.K.C."/>
            <person name="Tang K."/>
        </authorList>
    </citation>
    <scope>NUCLEOTIDE SEQUENCE [LARGE SCALE GENOMIC DNA]</scope>
    <source>
        <strain evidence="4">cv. Huhao1</strain>
        <tissue evidence="3">Leaf</tissue>
    </source>
</reference>
<feature type="domain" description="Transport inhibitor response 1" evidence="2">
    <location>
        <begin position="69"/>
        <end position="115"/>
    </location>
</feature>
<dbReference type="Pfam" id="PF18791">
    <property type="entry name" value="Transp_inhibit"/>
    <property type="match status" value="1"/>
</dbReference>
<accession>A0A2U1NJD1</accession>
<dbReference type="STRING" id="35608.A0A2U1NJD1"/>
<name>A0A2U1NJD1_ARTAN</name>
<dbReference type="PANTHER" id="PTHR16134">
    <property type="entry name" value="F-BOX/TPR REPEAT PROTEIN POF3"/>
    <property type="match status" value="1"/>
</dbReference>
<dbReference type="Gene3D" id="3.80.10.10">
    <property type="entry name" value="Ribonuclease Inhibitor"/>
    <property type="match status" value="1"/>
</dbReference>
<dbReference type="InterPro" id="IPR041101">
    <property type="entry name" value="Transp_inhibit"/>
</dbReference>
<dbReference type="Pfam" id="PF18511">
    <property type="entry name" value="F-box_5"/>
    <property type="match status" value="1"/>
</dbReference>
<comment type="caution">
    <text evidence="3">The sequence shown here is derived from an EMBL/GenBank/DDBJ whole genome shotgun (WGS) entry which is preliminary data.</text>
</comment>
<dbReference type="GO" id="GO:0031146">
    <property type="term" value="P:SCF-dependent proteasomal ubiquitin-dependent protein catabolic process"/>
    <property type="evidence" value="ECO:0007669"/>
    <property type="project" value="TreeGrafter"/>
</dbReference>
<dbReference type="OrthoDB" id="550575at2759"/>
<dbReference type="Proteomes" id="UP000245207">
    <property type="component" value="Unassembled WGS sequence"/>
</dbReference>
<evidence type="ECO:0000313" key="4">
    <source>
        <dbReference type="Proteomes" id="UP000245207"/>
    </source>
</evidence>
<dbReference type="Gene3D" id="1.20.1280.50">
    <property type="match status" value="1"/>
</dbReference>
<keyword evidence="4" id="KW-1185">Reference proteome</keyword>